<sequence length="94" mass="9817">MTYNPKNSNRDPDLRTTPVDYRRTNWVAWIAAVGLIAIGAFALTQWSSGPDTDPETTASTSNSEPALAPPTPAAPTDNNAAPAPVAPPAGTTQQ</sequence>
<accession>A0A1G4SBG0</accession>
<gene>
    <name evidence="3" type="ORF">SAMN02927900_03593</name>
</gene>
<proteinExistence type="predicted"/>
<reference evidence="3 4" key="1">
    <citation type="submission" date="2016-10" db="EMBL/GenBank/DDBJ databases">
        <authorList>
            <person name="de Groot N.N."/>
        </authorList>
    </citation>
    <scope>NUCLEOTIDE SEQUENCE [LARGE SCALE GENOMIC DNA]</scope>
    <source>
        <strain evidence="3 4">CGMCC 1.3401</strain>
    </source>
</reference>
<protein>
    <submittedName>
        <fullName evidence="3">Uncharacterized protein</fullName>
    </submittedName>
</protein>
<dbReference type="AlphaFoldDB" id="A0A1G4SBG0"/>
<feature type="region of interest" description="Disordered" evidence="1">
    <location>
        <begin position="1"/>
        <end position="21"/>
    </location>
</feature>
<evidence type="ECO:0000256" key="2">
    <source>
        <dbReference type="SAM" id="Phobius"/>
    </source>
</evidence>
<organism evidence="3 4">
    <name type="scientific">Rhizobium mongolense subsp. loessense</name>
    <dbReference type="NCBI Taxonomy" id="158890"/>
    <lineage>
        <taxon>Bacteria</taxon>
        <taxon>Pseudomonadati</taxon>
        <taxon>Pseudomonadota</taxon>
        <taxon>Alphaproteobacteria</taxon>
        <taxon>Hyphomicrobiales</taxon>
        <taxon>Rhizobiaceae</taxon>
        <taxon>Rhizobium/Agrobacterium group</taxon>
        <taxon>Rhizobium</taxon>
    </lineage>
</organism>
<keyword evidence="2" id="KW-0472">Membrane</keyword>
<keyword evidence="2" id="KW-1133">Transmembrane helix</keyword>
<feature type="compositionally biased region" description="Low complexity" evidence="1">
    <location>
        <begin position="74"/>
        <end position="83"/>
    </location>
</feature>
<feature type="transmembrane region" description="Helical" evidence="2">
    <location>
        <begin position="26"/>
        <end position="44"/>
    </location>
</feature>
<evidence type="ECO:0000313" key="3">
    <source>
        <dbReference type="EMBL" id="SCW66430.1"/>
    </source>
</evidence>
<keyword evidence="2" id="KW-0812">Transmembrane</keyword>
<feature type="region of interest" description="Disordered" evidence="1">
    <location>
        <begin position="45"/>
        <end position="94"/>
    </location>
</feature>
<dbReference type="Proteomes" id="UP000199542">
    <property type="component" value="Unassembled WGS sequence"/>
</dbReference>
<dbReference type="RefSeq" id="WP_092586257.1">
    <property type="nucleotide sequence ID" value="NZ_FMTM01000005.1"/>
</dbReference>
<feature type="compositionally biased region" description="Polar residues" evidence="1">
    <location>
        <begin position="45"/>
        <end position="64"/>
    </location>
</feature>
<evidence type="ECO:0000313" key="4">
    <source>
        <dbReference type="Proteomes" id="UP000199542"/>
    </source>
</evidence>
<dbReference type="EMBL" id="FMTM01000005">
    <property type="protein sequence ID" value="SCW66430.1"/>
    <property type="molecule type" value="Genomic_DNA"/>
</dbReference>
<name>A0A1G4SBG0_9HYPH</name>
<evidence type="ECO:0000256" key="1">
    <source>
        <dbReference type="SAM" id="MobiDB-lite"/>
    </source>
</evidence>